<name>A0A2T3JMK4_9GAMM</name>
<dbReference type="EMBL" id="PYMJ01000004">
    <property type="protein sequence ID" value="PSU50180.1"/>
    <property type="molecule type" value="Genomic_DNA"/>
</dbReference>
<comment type="caution">
    <text evidence="2">The sequence shown here is derived from an EMBL/GenBank/DDBJ whole genome shotgun (WGS) entry which is preliminary data.</text>
</comment>
<dbReference type="InterPro" id="IPR016147">
    <property type="entry name" value="Pili_assmbl_chaperone_N"/>
</dbReference>
<gene>
    <name evidence="2" type="ORF">C9J12_05435</name>
</gene>
<dbReference type="InterPro" id="IPR008962">
    <property type="entry name" value="PapD-like_sf"/>
</dbReference>
<dbReference type="GO" id="GO:0030288">
    <property type="term" value="C:outer membrane-bounded periplasmic space"/>
    <property type="evidence" value="ECO:0007669"/>
    <property type="project" value="InterPro"/>
</dbReference>
<protein>
    <recommendedName>
        <fullName evidence="1">Pili assembly chaperone N-terminal domain-containing protein</fullName>
    </recommendedName>
</protein>
<feature type="domain" description="Pili assembly chaperone N-terminal" evidence="1">
    <location>
        <begin position="29"/>
        <end position="133"/>
    </location>
</feature>
<dbReference type="SUPFAM" id="SSF49354">
    <property type="entry name" value="PapD-like"/>
    <property type="match status" value="1"/>
</dbReference>
<evidence type="ECO:0000313" key="2">
    <source>
        <dbReference type="EMBL" id="PSU50180.1"/>
    </source>
</evidence>
<evidence type="ECO:0000313" key="3">
    <source>
        <dbReference type="Proteomes" id="UP000240987"/>
    </source>
</evidence>
<dbReference type="RefSeq" id="WP_107241795.1">
    <property type="nucleotide sequence ID" value="NZ_PYMJ01000004.1"/>
</dbReference>
<dbReference type="OrthoDB" id="6314823at2"/>
<keyword evidence="3" id="KW-1185">Reference proteome</keyword>
<dbReference type="Gene3D" id="2.60.40.10">
    <property type="entry name" value="Immunoglobulins"/>
    <property type="match status" value="1"/>
</dbReference>
<evidence type="ECO:0000259" key="1">
    <source>
        <dbReference type="Pfam" id="PF00345"/>
    </source>
</evidence>
<dbReference type="GO" id="GO:0071555">
    <property type="term" value="P:cell wall organization"/>
    <property type="evidence" value="ECO:0007669"/>
    <property type="project" value="InterPro"/>
</dbReference>
<sequence>MKRILIGMLGVVTCFACNALEIGPLVHEIEVDSTRKSTKILVSNNSANEKLIDTEVLELTFNSEGYSVRSLEKEKIIVSPPAFKLAPGKTQTVLAVWVGDDDISNSSSYSVKFSLVENVNKHEDDVIKLAINYNVIIHVSKSSHQPFIMRNDIPIVENNSILNFSVINTGNKYTKLSDYDIRFNRKHEENIVLTGESVASKGYDVFIPENQSIDIVLPSNLLPKSHYDTVTLIKRGY</sequence>
<accession>A0A2T3JMK4</accession>
<reference evidence="2 3" key="1">
    <citation type="submission" date="2018-01" db="EMBL/GenBank/DDBJ databases">
        <title>Whole genome sequencing of Histamine producing bacteria.</title>
        <authorList>
            <person name="Butler K."/>
        </authorList>
    </citation>
    <scope>NUCLEOTIDE SEQUENCE [LARGE SCALE GENOMIC DNA]</scope>
    <source>
        <strain evidence="2 3">JCM 12947</strain>
    </source>
</reference>
<organism evidence="2 3">
    <name type="scientific">Photobacterium frigidiphilum</name>
    <dbReference type="NCBI Taxonomy" id="264736"/>
    <lineage>
        <taxon>Bacteria</taxon>
        <taxon>Pseudomonadati</taxon>
        <taxon>Pseudomonadota</taxon>
        <taxon>Gammaproteobacteria</taxon>
        <taxon>Vibrionales</taxon>
        <taxon>Vibrionaceae</taxon>
        <taxon>Photobacterium</taxon>
    </lineage>
</organism>
<dbReference type="AlphaFoldDB" id="A0A2T3JMK4"/>
<dbReference type="InterPro" id="IPR013783">
    <property type="entry name" value="Ig-like_fold"/>
</dbReference>
<dbReference type="Pfam" id="PF00345">
    <property type="entry name" value="PapD_N"/>
    <property type="match status" value="1"/>
</dbReference>
<proteinExistence type="predicted"/>
<dbReference type="Proteomes" id="UP000240987">
    <property type="component" value="Unassembled WGS sequence"/>
</dbReference>